<accession>A0A6J0L7D6</accession>
<reference evidence="6" key="1">
    <citation type="journal article" date="2019" name="Database">
        <title>The radish genome database (RadishGD): an integrated information resource for radish genomics.</title>
        <authorList>
            <person name="Yu H.J."/>
            <person name="Baek S."/>
            <person name="Lee Y.J."/>
            <person name="Cho A."/>
            <person name="Mun J.H."/>
        </authorList>
    </citation>
    <scope>NUCLEOTIDE SEQUENCE [LARGE SCALE GENOMIC DNA]</scope>
    <source>
        <strain evidence="6">cv. WK10039</strain>
    </source>
</reference>
<evidence type="ECO:0000256" key="4">
    <source>
        <dbReference type="SAM" id="MobiDB-lite"/>
    </source>
</evidence>
<dbReference type="Pfam" id="PF24756">
    <property type="entry name" value="THD_CWZF3-5-7"/>
    <property type="match status" value="1"/>
</dbReference>
<evidence type="ECO:0000259" key="5">
    <source>
        <dbReference type="PROSITE" id="PS51050"/>
    </source>
</evidence>
<feature type="domain" description="CW-type" evidence="5">
    <location>
        <begin position="418"/>
        <end position="471"/>
    </location>
</feature>
<feature type="compositionally biased region" description="Polar residues" evidence="4">
    <location>
        <begin position="108"/>
        <end position="126"/>
    </location>
</feature>
<keyword evidence="1" id="KW-0479">Metal-binding</keyword>
<gene>
    <name evidence="7" type="primary">LOC108826537</name>
</gene>
<feature type="region of interest" description="Disordered" evidence="4">
    <location>
        <begin position="108"/>
        <end position="131"/>
    </location>
</feature>
<dbReference type="Gene3D" id="3.30.40.100">
    <property type="match status" value="1"/>
</dbReference>
<dbReference type="RefSeq" id="XP_018455419.2">
    <property type="nucleotide sequence ID" value="XM_018599917.2"/>
</dbReference>
<evidence type="ECO:0000256" key="1">
    <source>
        <dbReference type="ARBA" id="ARBA00022723"/>
    </source>
</evidence>
<feature type="region of interest" description="Disordered" evidence="4">
    <location>
        <begin position="622"/>
        <end position="668"/>
    </location>
</feature>
<keyword evidence="2" id="KW-0863">Zinc-finger</keyword>
<feature type="region of interest" description="Disordered" evidence="4">
    <location>
        <begin position="177"/>
        <end position="211"/>
    </location>
</feature>
<evidence type="ECO:0000256" key="2">
    <source>
        <dbReference type="ARBA" id="ARBA00022771"/>
    </source>
</evidence>
<feature type="region of interest" description="Disordered" evidence="4">
    <location>
        <begin position="582"/>
        <end position="604"/>
    </location>
</feature>
<feature type="region of interest" description="Disordered" evidence="4">
    <location>
        <begin position="380"/>
        <end position="399"/>
    </location>
</feature>
<name>A0A6J0L7D6_RAPSA</name>
<dbReference type="GeneID" id="108826537"/>
<sequence length="967" mass="106507">MGESYELEEGEFKCSANVDLDLDLSYIDKKIQNVLGHFQKKFELGSLDMFGPTVYKYGSFLPTYKRPPAVVPPPCQRSPMVTSDVQRFPNNSPLKNVVQKFQSLPATSCKPTSIQDSHTNQSSGSLLPQAPGKVTTIKKEDARAPGNDSTDHKPIRVRIKMGSKILSQKVTMVCNDLGLDDSPNSPTRNSHDDGSRMLPHTSLEKTSESPSRILQEMTAFPVPEDLLMSPLPEYLLILKDKEKRYTLLSSEPVTKAGKVPFTQTQNKLSDVLVCGVTPSGRKRKAVDCFNATTLNETKSIGEVKKQKVSSTGPLARESTTCGLGGINSTSDGFTTKSNLQKGIKKDVEEGDPRVGFAKSNRMKVVGKHAEKEKKTYPVKLKPKSSKSNHGDKVLSKMPSKDTANKVDFALALAPVSTSLDNDNWAQCDTCKKWRLLPFSENPDKLPDTWVCSMQTWLPRMNHCGISQEETTNAITSIHRTKVYGPETSNADKSYQSLTSGSLPNLIERKPQGVSSNILVDAAKPTKSTLHVLKIKNVKLPLKTSNAAQISTDFGVSQKFTEDKIDEKAKGRSAGTGIQIKIKKEKEANESSKQIKTGDGNKLSRDVKAEEIHCKQDLDCTPAERKAKRHDNGLYPSSDGERATKKRLLPPSKEKPDHQPQPTTGSGSLCIQAHGIINSPVRNMNQPKPEVCKQTSNFGDLSCTSLKRFLENRAGVKNVNAILQEAEKLKKLADCLKDSGFDYVEYKEVNFNAALMFLFGASLLEMFSPEKVEDGRMSHFEAYHTAAKLSESCAHQYETNKEMSAAALAYKCMEVACMRVVYCRSLSLSGEWNELQKMVQMTPQGESPSSSASDVDSFCHQGVIDKSAKTKRSISHGLGNLLPLAKTHQNFVPLLEVTESMNLAMEASAKSQHALGAVTIVTSEETKHKDCVSAIKEVVDFSFHDVEALIQLIEVARDVLRTSRNRGP</sequence>
<organism evidence="6 7">
    <name type="scientific">Raphanus sativus</name>
    <name type="common">Radish</name>
    <name type="synonym">Raphanus raphanistrum var. sativus</name>
    <dbReference type="NCBI Taxonomy" id="3726"/>
    <lineage>
        <taxon>Eukaryota</taxon>
        <taxon>Viridiplantae</taxon>
        <taxon>Streptophyta</taxon>
        <taxon>Embryophyta</taxon>
        <taxon>Tracheophyta</taxon>
        <taxon>Spermatophyta</taxon>
        <taxon>Magnoliopsida</taxon>
        <taxon>eudicotyledons</taxon>
        <taxon>Gunneridae</taxon>
        <taxon>Pentapetalae</taxon>
        <taxon>rosids</taxon>
        <taxon>malvids</taxon>
        <taxon>Brassicales</taxon>
        <taxon>Brassicaceae</taxon>
        <taxon>Brassiceae</taxon>
        <taxon>Raphanus</taxon>
    </lineage>
</organism>
<feature type="compositionally biased region" description="Basic and acidic residues" evidence="4">
    <location>
        <begin position="388"/>
        <end position="399"/>
    </location>
</feature>
<dbReference type="Pfam" id="PF07496">
    <property type="entry name" value="zf-CW"/>
    <property type="match status" value="1"/>
</dbReference>
<keyword evidence="6" id="KW-1185">Reference proteome</keyword>
<dbReference type="AlphaFoldDB" id="A0A6J0L7D6"/>
<dbReference type="Proteomes" id="UP000504610">
    <property type="component" value="Chromosome 2"/>
</dbReference>
<dbReference type="InterPro" id="IPR055300">
    <property type="entry name" value="CWZF3/5/7"/>
</dbReference>
<dbReference type="InterPro" id="IPR011124">
    <property type="entry name" value="Znf_CW"/>
</dbReference>
<keyword evidence="3" id="KW-0862">Zinc</keyword>
<dbReference type="PANTHER" id="PTHR46524">
    <property type="entry name" value="CW-TYPE ZINC FINGER"/>
    <property type="match status" value="1"/>
</dbReference>
<evidence type="ECO:0000313" key="6">
    <source>
        <dbReference type="Proteomes" id="UP000504610"/>
    </source>
</evidence>
<feature type="compositionally biased region" description="Polar residues" evidence="4">
    <location>
        <begin position="659"/>
        <end position="668"/>
    </location>
</feature>
<dbReference type="InterPro" id="IPR056406">
    <property type="entry name" value="THD_CWZF3/5/7"/>
</dbReference>
<protein>
    <submittedName>
        <fullName evidence="7">Cysteine-tryptophan domain-containing zinc finger protein 7</fullName>
    </submittedName>
</protein>
<evidence type="ECO:0000256" key="3">
    <source>
        <dbReference type="ARBA" id="ARBA00022833"/>
    </source>
</evidence>
<dbReference type="GO" id="GO:0008270">
    <property type="term" value="F:zinc ion binding"/>
    <property type="evidence" value="ECO:0007669"/>
    <property type="project" value="UniProtKB-KW"/>
</dbReference>
<dbReference type="PROSITE" id="PS51050">
    <property type="entry name" value="ZF_CW"/>
    <property type="match status" value="1"/>
</dbReference>
<dbReference type="PANTHER" id="PTHR46524:SF12">
    <property type="entry name" value="CW-TYPE DOMAIN-CONTAINING PROTEIN"/>
    <property type="match status" value="1"/>
</dbReference>
<evidence type="ECO:0000313" key="7">
    <source>
        <dbReference type="RefSeq" id="XP_018455419.2"/>
    </source>
</evidence>
<dbReference type="KEGG" id="rsz:108826537"/>
<dbReference type="OrthoDB" id="757982at2759"/>
<proteinExistence type="predicted"/>
<reference evidence="7" key="2">
    <citation type="submission" date="2025-08" db="UniProtKB">
        <authorList>
            <consortium name="RefSeq"/>
        </authorList>
    </citation>
    <scope>IDENTIFICATION</scope>
    <source>
        <tissue evidence="7">Leaf</tissue>
    </source>
</reference>